<dbReference type="Proteomes" id="UP000784294">
    <property type="component" value="Unassembled WGS sequence"/>
</dbReference>
<accession>A0A3S5CF59</accession>
<name>A0A3S5CF59_9PLAT</name>
<sequence length="203" mass="22757">MHLPLKEPICVQTGIFFFFFFFFFFIFFFTLCESATNPWPACPKPRVLGSCCLARHNNSLFRMDTDQSVVPWRLPPASVYASREMPKLPAFYLPCLPAFLVLLPVKDPTPIQQAGMHCLQSAEAPGRGQDRSSSHRSAESATLSLRNALSDCWGQVRLKVPRSSRSLTTSRPSNCRFGPTYAQFSVSPWHALHLSSEFFGGCG</sequence>
<proteinExistence type="predicted"/>
<keyword evidence="3" id="KW-1185">Reference proteome</keyword>
<keyword evidence="1" id="KW-0812">Transmembrane</keyword>
<feature type="transmembrane region" description="Helical" evidence="1">
    <location>
        <begin position="9"/>
        <end position="31"/>
    </location>
</feature>
<keyword evidence="1" id="KW-0472">Membrane</keyword>
<evidence type="ECO:0000313" key="2">
    <source>
        <dbReference type="EMBL" id="VEL16141.1"/>
    </source>
</evidence>
<reference evidence="2" key="1">
    <citation type="submission" date="2018-11" db="EMBL/GenBank/DDBJ databases">
        <authorList>
            <consortium name="Pathogen Informatics"/>
        </authorList>
    </citation>
    <scope>NUCLEOTIDE SEQUENCE</scope>
</reference>
<gene>
    <name evidence="2" type="ORF">PXEA_LOCUS9581</name>
</gene>
<evidence type="ECO:0000313" key="3">
    <source>
        <dbReference type="Proteomes" id="UP000784294"/>
    </source>
</evidence>
<keyword evidence="1" id="KW-1133">Transmembrane helix</keyword>
<evidence type="ECO:0000256" key="1">
    <source>
        <dbReference type="SAM" id="Phobius"/>
    </source>
</evidence>
<protein>
    <submittedName>
        <fullName evidence="2">Uncharacterized protein</fullName>
    </submittedName>
</protein>
<dbReference type="EMBL" id="CAAALY010027289">
    <property type="protein sequence ID" value="VEL16141.1"/>
    <property type="molecule type" value="Genomic_DNA"/>
</dbReference>
<organism evidence="2 3">
    <name type="scientific">Protopolystoma xenopodis</name>
    <dbReference type="NCBI Taxonomy" id="117903"/>
    <lineage>
        <taxon>Eukaryota</taxon>
        <taxon>Metazoa</taxon>
        <taxon>Spiralia</taxon>
        <taxon>Lophotrochozoa</taxon>
        <taxon>Platyhelminthes</taxon>
        <taxon>Monogenea</taxon>
        <taxon>Polyopisthocotylea</taxon>
        <taxon>Polystomatidea</taxon>
        <taxon>Polystomatidae</taxon>
        <taxon>Protopolystoma</taxon>
    </lineage>
</organism>
<dbReference type="AlphaFoldDB" id="A0A3S5CF59"/>
<comment type="caution">
    <text evidence="2">The sequence shown here is derived from an EMBL/GenBank/DDBJ whole genome shotgun (WGS) entry which is preliminary data.</text>
</comment>